<feature type="transmembrane region" description="Helical" evidence="1">
    <location>
        <begin position="420"/>
        <end position="437"/>
    </location>
</feature>
<feature type="transmembrane region" description="Helical" evidence="1">
    <location>
        <begin position="295"/>
        <end position="316"/>
    </location>
</feature>
<accession>A0AA97A1E0</accession>
<feature type="transmembrane region" description="Helical" evidence="1">
    <location>
        <begin position="202"/>
        <end position="222"/>
    </location>
</feature>
<dbReference type="EMBL" id="CP131059">
    <property type="protein sequence ID" value="WNY23183.1"/>
    <property type="molecule type" value="Genomic_DNA"/>
</dbReference>
<name>A0AA97A1E0_9EURY</name>
<reference evidence="2 3" key="1">
    <citation type="submission" date="2023-07" db="EMBL/GenBank/DDBJ databases">
        <title>Closed genoem sequence of Methanomicrococcus sp. Hf6.</title>
        <authorList>
            <person name="Poehlein A."/>
            <person name="Protasov E."/>
            <person name="Platt K."/>
            <person name="Reeh H."/>
            <person name="Daniel R."/>
            <person name="Brune A."/>
        </authorList>
    </citation>
    <scope>NUCLEOTIDE SEQUENCE [LARGE SCALE GENOMIC DNA]</scope>
    <source>
        <strain evidence="2 3">Hf6</strain>
    </source>
</reference>
<keyword evidence="1" id="KW-1133">Transmembrane helix</keyword>
<feature type="transmembrane region" description="Helical" evidence="1">
    <location>
        <begin position="20"/>
        <end position="53"/>
    </location>
</feature>
<feature type="transmembrane region" description="Helical" evidence="1">
    <location>
        <begin position="137"/>
        <end position="157"/>
    </location>
</feature>
<keyword evidence="1" id="KW-0812">Transmembrane</keyword>
<feature type="transmembrane region" description="Helical" evidence="1">
    <location>
        <begin position="62"/>
        <end position="85"/>
    </location>
</feature>
<feature type="transmembrane region" description="Helical" evidence="1">
    <location>
        <begin position="242"/>
        <end position="269"/>
    </location>
</feature>
<feature type="transmembrane region" description="Helical" evidence="1">
    <location>
        <begin position="379"/>
        <end position="400"/>
    </location>
</feature>
<feature type="transmembrane region" description="Helical" evidence="1">
    <location>
        <begin position="484"/>
        <end position="509"/>
    </location>
</feature>
<feature type="transmembrane region" description="Helical" evidence="1">
    <location>
        <begin position="169"/>
        <end position="190"/>
    </location>
</feature>
<feature type="transmembrane region" description="Helical" evidence="1">
    <location>
        <begin position="97"/>
        <end position="117"/>
    </location>
</feature>
<dbReference type="AlphaFoldDB" id="A0AA97A1E0"/>
<keyword evidence="1" id="KW-0472">Membrane</keyword>
<dbReference type="RefSeq" id="WP_316558191.1">
    <property type="nucleotide sequence ID" value="NZ_CP131059.1"/>
</dbReference>
<gene>
    <name evidence="2" type="ORF">MmiHf6_04870</name>
</gene>
<sequence>MTDFNTLKQNVNSLSNETKISILGLILAVYFLGFTNIIITAAAVLIILIIILVKINDNMIQLIADGAVFLAGSMALLSLYGAAIAFDKTDGILSESYSYPLLFGIFFVSFYLFFVGINKIKENMKYKKNLKGEQKTIGLTLLFCILTILSAASIYIFENPLFLSKFAAFLILGIAIPVFVFYAMYVCLFWKIIPSVKSITWLPYSLFFVNILTLWIGLVHPIGKYFPEIDLTFINVHANDFYELIVAGITVSFLFMISIFLFSKLFLIFQKFIQNQNGRNNLKKMLNEQSSEIKISFYGLITIFFLVITNPIVAIFRNNFILKTGRVNYFITHTLDLKMRLASYDYNMYFTVLLAGLFIGVIIFLGMQIVKKQKITFNFSLFPILFYSLISTVIIFFMFAADAFMFIPLMNPDPYYDDPPIIGITVCLIIFFTIYWYKIKKMSFKPTDILVTACFIFLVTLFTIVTSMPIGAAFGFIYKFSPPLHYLIIKLVSFVLSIFVFEIGFRIIGKKKKSKSEMKSV</sequence>
<feature type="transmembrane region" description="Helical" evidence="1">
    <location>
        <begin position="346"/>
        <end position="367"/>
    </location>
</feature>
<dbReference type="KEGG" id="mehf:MmiHf6_04870"/>
<evidence type="ECO:0000256" key="1">
    <source>
        <dbReference type="SAM" id="Phobius"/>
    </source>
</evidence>
<evidence type="ECO:0000313" key="2">
    <source>
        <dbReference type="EMBL" id="WNY23183.1"/>
    </source>
</evidence>
<dbReference type="Proteomes" id="UP001302978">
    <property type="component" value="Chromosome"/>
</dbReference>
<feature type="transmembrane region" description="Helical" evidence="1">
    <location>
        <begin position="449"/>
        <end position="478"/>
    </location>
</feature>
<proteinExistence type="predicted"/>
<protein>
    <submittedName>
        <fullName evidence="2">Uncharacterized protein</fullName>
    </submittedName>
</protein>
<dbReference type="GeneID" id="85194975"/>
<organism evidence="2 3">
    <name type="scientific">Methanimicrococcus hongohii</name>
    <dbReference type="NCBI Taxonomy" id="3028295"/>
    <lineage>
        <taxon>Archaea</taxon>
        <taxon>Methanobacteriati</taxon>
        <taxon>Methanobacteriota</taxon>
        <taxon>Stenosarchaea group</taxon>
        <taxon>Methanomicrobia</taxon>
        <taxon>Methanosarcinales</taxon>
        <taxon>Methanosarcinaceae</taxon>
        <taxon>Methanimicrococcus</taxon>
    </lineage>
</organism>
<keyword evidence="3" id="KW-1185">Reference proteome</keyword>
<evidence type="ECO:0000313" key="3">
    <source>
        <dbReference type="Proteomes" id="UP001302978"/>
    </source>
</evidence>